<protein>
    <submittedName>
        <fullName evidence="1">Uncharacterized protein</fullName>
    </submittedName>
</protein>
<evidence type="ECO:0000313" key="1">
    <source>
        <dbReference type="EMBL" id="KAH6943816.1"/>
    </source>
</evidence>
<dbReference type="Proteomes" id="UP000821845">
    <property type="component" value="Chromosome 10"/>
</dbReference>
<evidence type="ECO:0000313" key="2">
    <source>
        <dbReference type="Proteomes" id="UP000821845"/>
    </source>
</evidence>
<keyword evidence="2" id="KW-1185">Reference proteome</keyword>
<reference evidence="1" key="1">
    <citation type="submission" date="2020-05" db="EMBL/GenBank/DDBJ databases">
        <title>Large-scale comparative analyses of tick genomes elucidate their genetic diversity and vector capacities.</title>
        <authorList>
            <person name="Jia N."/>
            <person name="Wang J."/>
            <person name="Shi W."/>
            <person name="Du L."/>
            <person name="Sun Y."/>
            <person name="Zhan W."/>
            <person name="Jiang J."/>
            <person name="Wang Q."/>
            <person name="Zhang B."/>
            <person name="Ji P."/>
            <person name="Sakyi L.B."/>
            <person name="Cui X."/>
            <person name="Yuan T."/>
            <person name="Jiang B."/>
            <person name="Yang W."/>
            <person name="Lam T.T.-Y."/>
            <person name="Chang Q."/>
            <person name="Ding S."/>
            <person name="Wang X."/>
            <person name="Zhu J."/>
            <person name="Ruan X."/>
            <person name="Zhao L."/>
            <person name="Wei J."/>
            <person name="Que T."/>
            <person name="Du C."/>
            <person name="Cheng J."/>
            <person name="Dai P."/>
            <person name="Han X."/>
            <person name="Huang E."/>
            <person name="Gao Y."/>
            <person name="Liu J."/>
            <person name="Shao H."/>
            <person name="Ye R."/>
            <person name="Li L."/>
            <person name="Wei W."/>
            <person name="Wang X."/>
            <person name="Wang C."/>
            <person name="Yang T."/>
            <person name="Huo Q."/>
            <person name="Li W."/>
            <person name="Guo W."/>
            <person name="Chen H."/>
            <person name="Zhou L."/>
            <person name="Ni X."/>
            <person name="Tian J."/>
            <person name="Zhou Y."/>
            <person name="Sheng Y."/>
            <person name="Liu T."/>
            <person name="Pan Y."/>
            <person name="Xia L."/>
            <person name="Li J."/>
            <person name="Zhao F."/>
            <person name="Cao W."/>
        </authorList>
    </citation>
    <scope>NUCLEOTIDE SEQUENCE</scope>
    <source>
        <strain evidence="1">Hyas-2018</strain>
    </source>
</reference>
<comment type="caution">
    <text evidence="1">The sequence shown here is derived from an EMBL/GenBank/DDBJ whole genome shotgun (WGS) entry which is preliminary data.</text>
</comment>
<sequence>MGTIRALKHDPQFGVDSKWSWISAVSCCCVLFLALATPRVSGIFFYGIVETFMHFEKRRATACSLVYTVSGLNTLVLPPLVEFFRATYGVRGAFLLYGAIMLHAIPSVIILRSPAWLLKLKRESNRATSTAVKNPTSATRLHIHEANEGNCSANIHPGESRLQVQDPTCRHEAGYFLQPQQDGETAFHFKSNTFMKKLESYNIVQRSGCGSTTKQFLTITFLVHGLSFAAVIFTTCVFVMIPADLARDRGMNPSDSVYVLQAFSVTDIAFRAIGGLTIDSRILSLESVMLLGFALQGLAFEWLVWIRTLSPMVVAAALLGATCGSRMCLQAPAMVRDFGLGTLAMMMGGLSFCTGVSLLVCPPLIGYFRDEREDYSGLLHLMAALNALFVLIWAVKMVARRRATSPPPSKPSESIQACRIDSPISSAPDSCIEAT</sequence>
<gene>
    <name evidence="1" type="ORF">HPB50_027499</name>
</gene>
<proteinExistence type="predicted"/>
<accession>A0ACB7T9G9</accession>
<name>A0ACB7T9G9_HYAAI</name>
<organism evidence="1 2">
    <name type="scientific">Hyalomma asiaticum</name>
    <name type="common">Tick</name>
    <dbReference type="NCBI Taxonomy" id="266040"/>
    <lineage>
        <taxon>Eukaryota</taxon>
        <taxon>Metazoa</taxon>
        <taxon>Ecdysozoa</taxon>
        <taxon>Arthropoda</taxon>
        <taxon>Chelicerata</taxon>
        <taxon>Arachnida</taxon>
        <taxon>Acari</taxon>
        <taxon>Parasitiformes</taxon>
        <taxon>Ixodida</taxon>
        <taxon>Ixodoidea</taxon>
        <taxon>Ixodidae</taxon>
        <taxon>Hyalomminae</taxon>
        <taxon>Hyalomma</taxon>
    </lineage>
</organism>
<dbReference type="EMBL" id="CM023490">
    <property type="protein sequence ID" value="KAH6943816.1"/>
    <property type="molecule type" value="Genomic_DNA"/>
</dbReference>